<evidence type="ECO:0000313" key="15">
    <source>
        <dbReference type="EMBL" id="CCI83509.1"/>
    </source>
</evidence>
<organism evidence="15 16">
    <name type="scientific">Corynebacterium otitidis ATCC 51513</name>
    <dbReference type="NCBI Taxonomy" id="883169"/>
    <lineage>
        <taxon>Bacteria</taxon>
        <taxon>Bacillati</taxon>
        <taxon>Actinomycetota</taxon>
        <taxon>Actinomycetes</taxon>
        <taxon>Mycobacteriales</taxon>
        <taxon>Corynebacteriaceae</taxon>
        <taxon>Corynebacterium</taxon>
    </lineage>
</organism>
<evidence type="ECO:0000256" key="5">
    <source>
        <dbReference type="ARBA" id="ARBA00022692"/>
    </source>
</evidence>
<dbReference type="InterPro" id="IPR039421">
    <property type="entry name" value="Type_1_exporter"/>
</dbReference>
<evidence type="ECO:0000313" key="16">
    <source>
        <dbReference type="Proteomes" id="UP000011016"/>
    </source>
</evidence>
<feature type="transmembrane region" description="Helical" evidence="12">
    <location>
        <begin position="57"/>
        <end position="81"/>
    </location>
</feature>
<dbReference type="Gene3D" id="3.40.50.300">
    <property type="entry name" value="P-loop containing nucleotide triphosphate hydrolases"/>
    <property type="match status" value="1"/>
</dbReference>
<evidence type="ECO:0000259" key="13">
    <source>
        <dbReference type="PROSITE" id="PS50893"/>
    </source>
</evidence>
<keyword evidence="8" id="KW-1278">Translocase</keyword>
<dbReference type="GO" id="GO:0016887">
    <property type="term" value="F:ATP hydrolysis activity"/>
    <property type="evidence" value="ECO:0007669"/>
    <property type="project" value="InterPro"/>
</dbReference>
<dbReference type="InterPro" id="IPR003593">
    <property type="entry name" value="AAA+_ATPase"/>
</dbReference>
<keyword evidence="7" id="KW-0067">ATP-binding</keyword>
<feature type="transmembrane region" description="Helical" evidence="12">
    <location>
        <begin position="247"/>
        <end position="269"/>
    </location>
</feature>
<keyword evidence="5 12" id="KW-0812">Transmembrane</keyword>
<keyword evidence="2" id="KW-0813">Transport</keyword>
<keyword evidence="9 12" id="KW-1133">Transmembrane helix</keyword>
<dbReference type="InterPro" id="IPR011527">
    <property type="entry name" value="ABC1_TM_dom"/>
</dbReference>
<dbReference type="PANTHER" id="PTHR24221:SF654">
    <property type="entry name" value="ATP-BINDING CASSETTE SUB-FAMILY B MEMBER 6"/>
    <property type="match status" value="1"/>
</dbReference>
<dbReference type="EMBL" id="CAJZ01000111">
    <property type="protein sequence ID" value="CCI83509.1"/>
    <property type="molecule type" value="Genomic_DNA"/>
</dbReference>
<feature type="transmembrane region" description="Helical" evidence="12">
    <location>
        <begin position="124"/>
        <end position="157"/>
    </location>
</feature>
<evidence type="ECO:0000256" key="8">
    <source>
        <dbReference type="ARBA" id="ARBA00022967"/>
    </source>
</evidence>
<sequence length="585" mass="61025">MKDPLMIAVTRRRLSPAGRRAFNRALPLYVLAGVLEGLGLLALLPLAAAIAGESEPFGLGVGGWLAVIAALAVACLATTAAHTKTGYGAAMDFVRHGHLSLGDQIASLPLGWFHKGRAAQISTLVSSGFMSVGAVIAGTVSVVAVNAAGAATIYIGAWLWQPVLGLALTIGGPIAAGIMLLTQRIKRASDRRVVPTTRELSARILEFATCQPALRAAGQGADFAPLKAAHARNDAERRRDLWVSSGALALSAVAVQVVVVALMVAAAAAALDGRLTAIGAVAAIGLTLRFAQNLTNLGQMLVGVESARRPIDETDEILETPTLDEPAESAPITSPGEVELEHVSFGYEPGHRVLDDVSLTARPGEVLALVGLSGSGKTTVARLIARFWDADEGTVRVGGADVRELTTEDLMAQLSLVFQDVYLFDDTLWANIKVGRPGATDDEIARAAQLAGVAAIAERLPQGYDTRVGEGGSALSGGERQRVSVARALVKGAPVVLFDEATSALDAENEAAITAAVDRLSETSTFIVIAHKLETVAAADRIVVLDENGRVAETGSHEQLMDSGGAYRAFWRRRSEAAGWTLAEG</sequence>
<name>I7LBZ2_9CORY</name>
<evidence type="ECO:0000256" key="10">
    <source>
        <dbReference type="ARBA" id="ARBA00023136"/>
    </source>
</evidence>
<feature type="transmembrane region" description="Helical" evidence="12">
    <location>
        <begin position="163"/>
        <end position="182"/>
    </location>
</feature>
<keyword evidence="10 12" id="KW-0472">Membrane</keyword>
<evidence type="ECO:0000256" key="1">
    <source>
        <dbReference type="ARBA" id="ARBA00004429"/>
    </source>
</evidence>
<dbReference type="GO" id="GO:0140359">
    <property type="term" value="F:ABC-type transporter activity"/>
    <property type="evidence" value="ECO:0007669"/>
    <property type="project" value="InterPro"/>
</dbReference>
<gene>
    <name evidence="15" type="ORF">BN46_0777</name>
</gene>
<dbReference type="GO" id="GO:0005886">
    <property type="term" value="C:plasma membrane"/>
    <property type="evidence" value="ECO:0007669"/>
    <property type="project" value="UniProtKB-SubCell"/>
</dbReference>
<comment type="subcellular location">
    <subcellularLocation>
        <location evidence="1">Cell inner membrane</location>
        <topology evidence="1">Multi-pass membrane protein</topology>
    </subcellularLocation>
</comment>
<dbReference type="PROSITE" id="PS00211">
    <property type="entry name" value="ABC_TRANSPORTER_1"/>
    <property type="match status" value="1"/>
</dbReference>
<proteinExistence type="inferred from homology"/>
<dbReference type="InterPro" id="IPR027417">
    <property type="entry name" value="P-loop_NTPase"/>
</dbReference>
<dbReference type="SUPFAM" id="SSF52540">
    <property type="entry name" value="P-loop containing nucleoside triphosphate hydrolases"/>
    <property type="match status" value="1"/>
</dbReference>
<evidence type="ECO:0000259" key="14">
    <source>
        <dbReference type="PROSITE" id="PS50929"/>
    </source>
</evidence>
<dbReference type="InterPro" id="IPR017871">
    <property type="entry name" value="ABC_transporter-like_CS"/>
</dbReference>
<evidence type="ECO:0000256" key="7">
    <source>
        <dbReference type="ARBA" id="ARBA00022840"/>
    </source>
</evidence>
<keyword evidence="3" id="KW-1003">Cell membrane</keyword>
<reference evidence="15 16" key="1">
    <citation type="journal article" date="2012" name="J. Bacteriol.">
        <title>Draft Genome Sequence of Turicella otitidis ATCC 51513, Isolated from Middle Ear Fluid from a Child with Otitis Media.</title>
        <authorList>
            <person name="Brinkrolf K."/>
            <person name="Schneider J."/>
            <person name="Knecht M."/>
            <person name="Ruckert C."/>
            <person name="Tauch A."/>
        </authorList>
    </citation>
    <scope>NUCLEOTIDE SEQUENCE [LARGE SCALE GENOMIC DNA]</scope>
    <source>
        <strain evidence="15 16">ATCC 51513</strain>
    </source>
</reference>
<comment type="caution">
    <text evidence="15">The sequence shown here is derived from an EMBL/GenBank/DDBJ whole genome shotgun (WGS) entry which is preliminary data.</text>
</comment>
<dbReference type="FunFam" id="3.40.50.300:FF:000221">
    <property type="entry name" value="Multidrug ABC transporter ATP-binding protein"/>
    <property type="match status" value="1"/>
</dbReference>
<accession>I7LBZ2</accession>
<evidence type="ECO:0000256" key="9">
    <source>
        <dbReference type="ARBA" id="ARBA00022989"/>
    </source>
</evidence>
<dbReference type="InterPro" id="IPR003439">
    <property type="entry name" value="ABC_transporter-like_ATP-bd"/>
</dbReference>
<dbReference type="AlphaFoldDB" id="I7LBZ2"/>
<evidence type="ECO:0000256" key="3">
    <source>
        <dbReference type="ARBA" id="ARBA00022475"/>
    </source>
</evidence>
<dbReference type="Gene3D" id="1.20.1560.10">
    <property type="entry name" value="ABC transporter type 1, transmembrane domain"/>
    <property type="match status" value="1"/>
</dbReference>
<dbReference type="GO" id="GO:0005524">
    <property type="term" value="F:ATP binding"/>
    <property type="evidence" value="ECO:0007669"/>
    <property type="project" value="UniProtKB-KW"/>
</dbReference>
<dbReference type="InterPro" id="IPR036640">
    <property type="entry name" value="ABC1_TM_sf"/>
</dbReference>
<dbReference type="PANTHER" id="PTHR24221">
    <property type="entry name" value="ATP-BINDING CASSETTE SUB-FAMILY B"/>
    <property type="match status" value="1"/>
</dbReference>
<dbReference type="Proteomes" id="UP000011016">
    <property type="component" value="Unassembled WGS sequence"/>
</dbReference>
<feature type="domain" description="ABC transmembrane type-1" evidence="14">
    <location>
        <begin position="25"/>
        <end position="306"/>
    </location>
</feature>
<evidence type="ECO:0000256" key="6">
    <source>
        <dbReference type="ARBA" id="ARBA00022741"/>
    </source>
</evidence>
<dbReference type="Pfam" id="PF00005">
    <property type="entry name" value="ABC_tran"/>
    <property type="match status" value="1"/>
</dbReference>
<evidence type="ECO:0000256" key="2">
    <source>
        <dbReference type="ARBA" id="ARBA00022448"/>
    </source>
</evidence>
<dbReference type="GO" id="GO:0034040">
    <property type="term" value="F:ATPase-coupled lipid transmembrane transporter activity"/>
    <property type="evidence" value="ECO:0007669"/>
    <property type="project" value="TreeGrafter"/>
</dbReference>
<keyword evidence="6" id="KW-0547">Nucleotide-binding</keyword>
<dbReference type="SUPFAM" id="SSF90123">
    <property type="entry name" value="ABC transporter transmembrane region"/>
    <property type="match status" value="1"/>
</dbReference>
<dbReference type="EC" id="3.6.3.44" evidence="15"/>
<dbReference type="SMART" id="SM00382">
    <property type="entry name" value="AAA"/>
    <property type="match status" value="1"/>
</dbReference>
<dbReference type="PROSITE" id="PS50929">
    <property type="entry name" value="ABC_TM1F"/>
    <property type="match status" value="1"/>
</dbReference>
<keyword evidence="15" id="KW-0378">Hydrolase</keyword>
<protein>
    <submittedName>
        <fullName evidence="15">ABC transporter</fullName>
        <ecNumber evidence="15">3.6.3.44</ecNumber>
    </submittedName>
</protein>
<comment type="similarity">
    <text evidence="11">Belongs to the ABC transporter superfamily. Siderophore-Fe(3+) uptake transporter (SIUT) (TC 3.A.1.21) family.</text>
</comment>
<evidence type="ECO:0000256" key="12">
    <source>
        <dbReference type="SAM" id="Phobius"/>
    </source>
</evidence>
<evidence type="ECO:0000256" key="11">
    <source>
        <dbReference type="ARBA" id="ARBA00023455"/>
    </source>
</evidence>
<feature type="transmembrane region" description="Helical" evidence="12">
    <location>
        <begin position="21"/>
        <end position="51"/>
    </location>
</feature>
<evidence type="ECO:0000256" key="4">
    <source>
        <dbReference type="ARBA" id="ARBA00022519"/>
    </source>
</evidence>
<feature type="domain" description="ABC transporter" evidence="13">
    <location>
        <begin position="338"/>
        <end position="573"/>
    </location>
</feature>
<keyword evidence="4" id="KW-0997">Cell inner membrane</keyword>
<dbReference type="PROSITE" id="PS50893">
    <property type="entry name" value="ABC_TRANSPORTER_2"/>
    <property type="match status" value="1"/>
</dbReference>